<dbReference type="InterPro" id="IPR051798">
    <property type="entry name" value="Class-II_PLP-Dep_Aminotrans"/>
</dbReference>
<reference evidence="7 8" key="1">
    <citation type="submission" date="2023-03" db="EMBL/GenBank/DDBJ databases">
        <title>Complete genome sequences of several Auritidibacter ignavus strains isolated from ear infections.</title>
        <authorList>
            <person name="Baehr T."/>
            <person name="Baumhoegger A.M."/>
        </authorList>
    </citation>
    <scope>NUCLEOTIDE SEQUENCE [LARGE SCALE GENOMIC DNA]</scope>
    <source>
        <strain evidence="7 8">BABAE-6</strain>
    </source>
</reference>
<protein>
    <recommendedName>
        <fullName evidence="2">cysteine-S-conjugate beta-lyase</fullName>
        <ecNumber evidence="2">4.4.1.13</ecNumber>
    </recommendedName>
</protein>
<dbReference type="GO" id="GO:0047804">
    <property type="term" value="F:cysteine-S-conjugate beta-lyase activity"/>
    <property type="evidence" value="ECO:0007669"/>
    <property type="project" value="UniProtKB-EC"/>
</dbReference>
<evidence type="ECO:0000259" key="6">
    <source>
        <dbReference type="Pfam" id="PF00155"/>
    </source>
</evidence>
<dbReference type="RefSeq" id="WP_279675421.1">
    <property type="nucleotide sequence ID" value="NZ_CP122566.1"/>
</dbReference>
<organism evidence="7 8">
    <name type="scientific">Auritidibacter ignavus</name>
    <dbReference type="NCBI Taxonomy" id="678932"/>
    <lineage>
        <taxon>Bacteria</taxon>
        <taxon>Bacillati</taxon>
        <taxon>Actinomycetota</taxon>
        <taxon>Actinomycetes</taxon>
        <taxon>Micrococcales</taxon>
        <taxon>Micrococcaceae</taxon>
        <taxon>Auritidibacter</taxon>
    </lineage>
</organism>
<dbReference type="InterPro" id="IPR015424">
    <property type="entry name" value="PyrdxlP-dep_Trfase"/>
</dbReference>
<dbReference type="PANTHER" id="PTHR43525">
    <property type="entry name" value="PROTEIN MALY"/>
    <property type="match status" value="1"/>
</dbReference>
<evidence type="ECO:0000256" key="4">
    <source>
        <dbReference type="ARBA" id="ARBA00023239"/>
    </source>
</evidence>
<evidence type="ECO:0000313" key="7">
    <source>
        <dbReference type="EMBL" id="WGH94437.1"/>
    </source>
</evidence>
<comment type="cofactor">
    <cofactor evidence="1">
        <name>pyridoxal 5'-phosphate</name>
        <dbReference type="ChEBI" id="CHEBI:597326"/>
    </cofactor>
</comment>
<dbReference type="GO" id="GO:0030170">
    <property type="term" value="F:pyridoxal phosphate binding"/>
    <property type="evidence" value="ECO:0007669"/>
    <property type="project" value="InterPro"/>
</dbReference>
<dbReference type="InterPro" id="IPR004839">
    <property type="entry name" value="Aminotransferase_I/II_large"/>
</dbReference>
<evidence type="ECO:0000256" key="3">
    <source>
        <dbReference type="ARBA" id="ARBA00022898"/>
    </source>
</evidence>
<dbReference type="EMBL" id="CP122566">
    <property type="protein sequence ID" value="WGH94437.1"/>
    <property type="molecule type" value="Genomic_DNA"/>
</dbReference>
<evidence type="ECO:0000313" key="8">
    <source>
        <dbReference type="Proteomes" id="UP001224674"/>
    </source>
</evidence>
<dbReference type="Pfam" id="PF00155">
    <property type="entry name" value="Aminotran_1_2"/>
    <property type="match status" value="1"/>
</dbReference>
<keyword evidence="7" id="KW-0032">Aminotransferase</keyword>
<proteinExistence type="inferred from homology"/>
<dbReference type="InterPro" id="IPR015421">
    <property type="entry name" value="PyrdxlP-dep_Trfase_major"/>
</dbReference>
<dbReference type="Proteomes" id="UP001224674">
    <property type="component" value="Chromosome"/>
</dbReference>
<dbReference type="SUPFAM" id="SSF53383">
    <property type="entry name" value="PLP-dependent transferases"/>
    <property type="match status" value="1"/>
</dbReference>
<evidence type="ECO:0000256" key="5">
    <source>
        <dbReference type="ARBA" id="ARBA00037974"/>
    </source>
</evidence>
<sequence>MPRFADLDAITEEQLRATGATKWVHPDRAIGAFIAEMDFGTAPEITASLVREVRRGRFGYLPQDLAESLGEAVAQWQAKRYGWQVDPADVHPVADVITAFRAAIERFTTPGSPVIIPTPAYMPFLRMARSLDRPIIEIPMLTEVNEQGHLVYTHDLDGIRQAFGAGGEILVVCNPHNPTGRILTHEELTDLAAVVTAANGRVFADEIWAPLIYDQSPHIPYASVSPAAAQHTITGSAASKAFNLPGLKCGQLITANLTDRNHFNATGYFDRHGAANLGAAATVTALTDPAAAAWLDDIVAYLQRNRDELIRFVDERLTRHGVRVTEISGTYIAWLDFSQTVLAGQPTSVARQLVKTAGVQLTEGAHCGEAGIDHTRLVMAMPHPILQRALDQIEKALQRAE</sequence>
<keyword evidence="7" id="KW-0808">Transferase</keyword>
<dbReference type="Gene3D" id="3.90.1150.10">
    <property type="entry name" value="Aspartate Aminotransferase, domain 1"/>
    <property type="match status" value="1"/>
</dbReference>
<comment type="similarity">
    <text evidence="5">Belongs to the class-II pyridoxal-phosphate-dependent aminotransferase family. MalY/PatB cystathionine beta-lyase subfamily.</text>
</comment>
<dbReference type="InterPro" id="IPR015422">
    <property type="entry name" value="PyrdxlP-dep_Trfase_small"/>
</dbReference>
<dbReference type="Gene3D" id="3.40.640.10">
    <property type="entry name" value="Type I PLP-dependent aspartate aminotransferase-like (Major domain)"/>
    <property type="match status" value="1"/>
</dbReference>
<dbReference type="GO" id="GO:0008483">
    <property type="term" value="F:transaminase activity"/>
    <property type="evidence" value="ECO:0007669"/>
    <property type="project" value="UniProtKB-KW"/>
</dbReference>
<dbReference type="AlphaFoldDB" id="A0AAJ6DE05"/>
<keyword evidence="4" id="KW-0456">Lyase</keyword>
<evidence type="ECO:0000256" key="2">
    <source>
        <dbReference type="ARBA" id="ARBA00012224"/>
    </source>
</evidence>
<gene>
    <name evidence="7" type="ORF">QDX21_06580</name>
</gene>
<dbReference type="EC" id="4.4.1.13" evidence="2"/>
<evidence type="ECO:0000256" key="1">
    <source>
        <dbReference type="ARBA" id="ARBA00001933"/>
    </source>
</evidence>
<keyword evidence="3" id="KW-0663">Pyridoxal phosphate</keyword>
<feature type="domain" description="Aminotransferase class I/classII large" evidence="6">
    <location>
        <begin position="37"/>
        <end position="393"/>
    </location>
</feature>
<keyword evidence="8" id="KW-1185">Reference proteome</keyword>
<dbReference type="PANTHER" id="PTHR43525:SF2">
    <property type="entry name" value="CYSTATHIONINE BETA-LYASE-RELATED"/>
    <property type="match status" value="1"/>
</dbReference>
<dbReference type="CDD" id="cd00609">
    <property type="entry name" value="AAT_like"/>
    <property type="match status" value="1"/>
</dbReference>
<accession>A0AAJ6DE05</accession>
<name>A0AAJ6DE05_9MICC</name>